<evidence type="ECO:0000259" key="1">
    <source>
        <dbReference type="Pfam" id="PF00534"/>
    </source>
</evidence>
<accession>A0A438AI08</accession>
<gene>
    <name evidence="3" type="ORF">EKE94_05170</name>
</gene>
<evidence type="ECO:0000259" key="2">
    <source>
        <dbReference type="Pfam" id="PF00535"/>
    </source>
</evidence>
<dbReference type="AlphaFoldDB" id="A0A438AI08"/>
<dbReference type="InterPro" id="IPR050834">
    <property type="entry name" value="Glycosyltransf_2"/>
</dbReference>
<feature type="domain" description="Glycosyl transferase family 1" evidence="1">
    <location>
        <begin position="679"/>
        <end position="752"/>
    </location>
</feature>
<reference evidence="3 4" key="1">
    <citation type="submission" date="2018-11" db="EMBL/GenBank/DDBJ databases">
        <title>Mesobaculum littorinae gen. nov., sp. nov., isolated from Littorina scabra that represents a novel genus of the order Rhodobacteraceae.</title>
        <authorList>
            <person name="Li F."/>
        </authorList>
    </citation>
    <scope>NUCLEOTIDE SEQUENCE [LARGE SCALE GENOMIC DNA]</scope>
    <source>
        <strain evidence="3 4">M0103</strain>
    </source>
</reference>
<dbReference type="Gene3D" id="3.90.550.10">
    <property type="entry name" value="Spore Coat Polysaccharide Biosynthesis Protein SpsA, Chain A"/>
    <property type="match status" value="1"/>
</dbReference>
<dbReference type="CDD" id="cd00761">
    <property type="entry name" value="Glyco_tranf_GTA_type"/>
    <property type="match status" value="1"/>
</dbReference>
<feature type="domain" description="Glycosyltransferase 2-like" evidence="2">
    <location>
        <begin position="192"/>
        <end position="309"/>
    </location>
</feature>
<organism evidence="3 4">
    <name type="scientific">Mesobaculum littorinae</name>
    <dbReference type="NCBI Taxonomy" id="2486419"/>
    <lineage>
        <taxon>Bacteria</taxon>
        <taxon>Pseudomonadati</taxon>
        <taxon>Pseudomonadota</taxon>
        <taxon>Alphaproteobacteria</taxon>
        <taxon>Rhodobacterales</taxon>
        <taxon>Roseobacteraceae</taxon>
        <taxon>Mesobaculum</taxon>
    </lineage>
</organism>
<dbReference type="InterPro" id="IPR001296">
    <property type="entry name" value="Glyco_trans_1"/>
</dbReference>
<dbReference type="OrthoDB" id="7527830at2"/>
<evidence type="ECO:0000313" key="4">
    <source>
        <dbReference type="Proteomes" id="UP000285908"/>
    </source>
</evidence>
<dbReference type="GO" id="GO:0016757">
    <property type="term" value="F:glycosyltransferase activity"/>
    <property type="evidence" value="ECO:0007669"/>
    <property type="project" value="InterPro"/>
</dbReference>
<dbReference type="InterPro" id="IPR029044">
    <property type="entry name" value="Nucleotide-diphossugar_trans"/>
</dbReference>
<dbReference type="EMBL" id="RQXX01000002">
    <property type="protein sequence ID" value="RVV98322.1"/>
    <property type="molecule type" value="Genomic_DNA"/>
</dbReference>
<dbReference type="RefSeq" id="WP_127905555.1">
    <property type="nucleotide sequence ID" value="NZ_RQXX01000002.1"/>
</dbReference>
<dbReference type="SUPFAM" id="SSF53756">
    <property type="entry name" value="UDP-Glycosyltransferase/glycogen phosphorylase"/>
    <property type="match status" value="1"/>
</dbReference>
<name>A0A438AI08_9RHOB</name>
<dbReference type="Pfam" id="PF00534">
    <property type="entry name" value="Glycos_transf_1"/>
    <property type="match status" value="1"/>
</dbReference>
<dbReference type="SUPFAM" id="SSF53448">
    <property type="entry name" value="Nucleotide-diphospho-sugar transferases"/>
    <property type="match status" value="1"/>
</dbReference>
<dbReference type="PANTHER" id="PTHR43685:SF11">
    <property type="entry name" value="GLYCOSYLTRANSFERASE TAGX-RELATED"/>
    <property type="match status" value="1"/>
</dbReference>
<dbReference type="InterPro" id="IPR001173">
    <property type="entry name" value="Glyco_trans_2-like"/>
</dbReference>
<keyword evidence="3" id="KW-0808">Transferase</keyword>
<comment type="caution">
    <text evidence="3">The sequence shown here is derived from an EMBL/GenBank/DDBJ whole genome shotgun (WGS) entry which is preliminary data.</text>
</comment>
<sequence length="845" mass="95529">MNWKTDDEIMKNIARIRDSGLCDEKWYLETYQDVAALGMDPVEHYVKYGAAMLRDPNPDFSTEFYLNTHKTVKKNNLDPFLHYLTRKPQPHLAPDPAKVLWAASLDADAGHDTRAIRLADEHLSEKTRHTLSLLKANAASKKRNFESWRDQVNEFLTHFDLAPIKLKGYLGSLFERLTTSELPKIQHGPLVTVIMPAWNAASTIEYAVRSILNQTWQPVQLIIVDDASTDTTWQIIKTLAAEDDRILPLRNTQNVGPYVSKNIALKYAQGLWVTGHDADDWAHPQRLESHIKFLTASKKTASLMGMVRMTGSGKFCRFSPIGKNTADGACVAGFISMMCDRIFLDQRVGHWDEMRFGGDSELIHRLEASLGDQLPRFHSVGMFCLDNPDGLTNHPQFGHGPGGKVAKERRDYKTEFQKWHQSLSGNKYYLDFPQRTRRFPAPESALNTPGKAAEVFQEHVKVASTSSEREVSTDICVITDLRFPGGNASSTIDELKFFQSKGLNITLIHCPVDRDLGKPISERYYEFGHLIKTFGDFSRLACKTLIVRSPGVIVSQLFQAHESKVHANSAYFVINNSQKRTSGEAVYSIADMVETIDHVSAEKKEICPISPVMRRELCSDVRDHAFSGRDWTPTFDLESYNVPPRAELRPPYRIGRHGRDGGEKWLEDKYLLLSAYPTDDDFHIEILGGAKNAARILGALPANWTVHEFGSISPKEYLQNLDAFVYFPNTSLNEGFGRTIVEAMIAGIPCILPSKFEEVFANLAFYCKPEEVAPLIRELARHEVDRIRYLNEVQKIVENKFSSDSISTRLPEWSWANRGDGDYDKTTLSSESDGFRLAIMEKARG</sequence>
<evidence type="ECO:0000313" key="3">
    <source>
        <dbReference type="EMBL" id="RVV98322.1"/>
    </source>
</evidence>
<dbReference type="Proteomes" id="UP000285908">
    <property type="component" value="Unassembled WGS sequence"/>
</dbReference>
<dbReference type="Gene3D" id="3.40.50.2000">
    <property type="entry name" value="Glycogen Phosphorylase B"/>
    <property type="match status" value="1"/>
</dbReference>
<keyword evidence="4" id="KW-1185">Reference proteome</keyword>
<proteinExistence type="predicted"/>
<protein>
    <submittedName>
        <fullName evidence="3">Glycosyltransferase</fullName>
    </submittedName>
</protein>
<dbReference type="Pfam" id="PF00535">
    <property type="entry name" value="Glycos_transf_2"/>
    <property type="match status" value="1"/>
</dbReference>
<dbReference type="PANTHER" id="PTHR43685">
    <property type="entry name" value="GLYCOSYLTRANSFERASE"/>
    <property type="match status" value="1"/>
</dbReference>